<protein>
    <recommendedName>
        <fullName evidence="12 13">Phospho-N-acetylmuramoyl-pentapeptide-transferase</fullName>
        <ecNumber evidence="12 13">2.7.8.13</ecNumber>
    </recommendedName>
    <alternativeName>
        <fullName evidence="12">UDP-MurNAc-pentapeptide phosphotransferase</fullName>
    </alternativeName>
</protein>
<evidence type="ECO:0000256" key="2">
    <source>
        <dbReference type="ARBA" id="ARBA00005583"/>
    </source>
</evidence>
<dbReference type="GO" id="GO:0071555">
    <property type="term" value="P:cell wall organization"/>
    <property type="evidence" value="ECO:0007669"/>
    <property type="project" value="UniProtKB-KW"/>
</dbReference>
<dbReference type="GO" id="GO:0046872">
    <property type="term" value="F:metal ion binding"/>
    <property type="evidence" value="ECO:0007669"/>
    <property type="project" value="UniProtKB-KW"/>
</dbReference>
<evidence type="ECO:0000256" key="14">
    <source>
        <dbReference type="PIRSR" id="PIRSR600715-1"/>
    </source>
</evidence>
<dbReference type="InterPro" id="IPR000715">
    <property type="entry name" value="Glycosyl_transferase_4"/>
</dbReference>
<dbReference type="GO" id="GO:0009252">
    <property type="term" value="P:peptidoglycan biosynthetic process"/>
    <property type="evidence" value="ECO:0007669"/>
    <property type="project" value="UniProtKB-UniRule"/>
</dbReference>
<feature type="transmembrane region" description="Helical" evidence="12">
    <location>
        <begin position="216"/>
        <end position="236"/>
    </location>
</feature>
<evidence type="ECO:0000256" key="7">
    <source>
        <dbReference type="ARBA" id="ARBA00022984"/>
    </source>
</evidence>
<dbReference type="EC" id="2.7.8.13" evidence="12 13"/>
<name>A0A6G8F1X4_9PROT</name>
<keyword evidence="12" id="KW-1003">Cell membrane</keyword>
<dbReference type="InterPro" id="IPR003524">
    <property type="entry name" value="PNAcMuramoyl-5peptid_Trfase"/>
</dbReference>
<reference evidence="15" key="1">
    <citation type="journal article" date="2020" name="J. ISSAAS">
        <title>Lactobacilli and other gastrointestinal microbiota of Peromyscus leucopus, reservoir host for agents of Lyme disease and other zoonoses in North America.</title>
        <authorList>
            <person name="Milovic A."/>
            <person name="Bassam K."/>
            <person name="Shao H."/>
            <person name="Chatzistamou I."/>
            <person name="Tufts D.M."/>
            <person name="Diuk-Wasser M."/>
            <person name="Barbour A.G."/>
        </authorList>
    </citation>
    <scope>NUCLEOTIDE SEQUENCE</scope>
    <source>
        <strain evidence="15">LL90</strain>
    </source>
</reference>
<evidence type="ECO:0000256" key="6">
    <source>
        <dbReference type="ARBA" id="ARBA00022960"/>
    </source>
</evidence>
<evidence type="ECO:0000256" key="8">
    <source>
        <dbReference type="ARBA" id="ARBA00022989"/>
    </source>
</evidence>
<feature type="transmembrane region" description="Helical" evidence="12">
    <location>
        <begin position="187"/>
        <end position="210"/>
    </location>
</feature>
<keyword evidence="8 12" id="KW-1133">Transmembrane helix</keyword>
<comment type="subcellular location">
    <subcellularLocation>
        <location evidence="12">Cell membrane</location>
        <topology evidence="12">Multi-pass membrane protein</topology>
    </subcellularLocation>
    <subcellularLocation>
        <location evidence="1">Membrane</location>
        <topology evidence="1">Multi-pass membrane protein</topology>
    </subcellularLocation>
</comment>
<comment type="pathway">
    <text evidence="12">Cell wall biogenesis; peptidoglycan biosynthesis.</text>
</comment>
<keyword evidence="7 12" id="KW-0573">Peptidoglycan synthesis</keyword>
<evidence type="ECO:0000256" key="1">
    <source>
        <dbReference type="ARBA" id="ARBA00004141"/>
    </source>
</evidence>
<keyword evidence="6 12" id="KW-0133">Cell shape</keyword>
<feature type="transmembrane region" description="Helical" evidence="12">
    <location>
        <begin position="160"/>
        <end position="180"/>
    </location>
</feature>
<comment type="function">
    <text evidence="12">Catalyzes the initial step of the lipid cycle reactions in the biosynthesis of the cell wall peptidoglycan: transfers peptidoglycan precursor phospho-MurNAc-pentapeptide from UDP-MurNAc-pentapeptide onto the lipid carrier undecaprenyl phosphate, yielding undecaprenyl-pyrophosphoryl-MurNAc-pentapeptide, known as lipid I.</text>
</comment>
<keyword evidence="3 12" id="KW-0132">Cell division</keyword>
<comment type="similarity">
    <text evidence="2 12">Belongs to the glycosyltransferase 4 family. MraY subfamily.</text>
</comment>
<evidence type="ECO:0000256" key="11">
    <source>
        <dbReference type="ARBA" id="ARBA00023316"/>
    </source>
</evidence>
<dbReference type="GO" id="GO:0008963">
    <property type="term" value="F:phospho-N-acetylmuramoyl-pentapeptide-transferase activity"/>
    <property type="evidence" value="ECO:0007669"/>
    <property type="project" value="UniProtKB-UniRule"/>
</dbReference>
<dbReference type="GO" id="GO:0008360">
    <property type="term" value="P:regulation of cell shape"/>
    <property type="evidence" value="ECO:0007669"/>
    <property type="project" value="UniProtKB-KW"/>
</dbReference>
<dbReference type="GO" id="GO:0005886">
    <property type="term" value="C:plasma membrane"/>
    <property type="evidence" value="ECO:0007669"/>
    <property type="project" value="UniProtKB-SubCell"/>
</dbReference>
<dbReference type="InterPro" id="IPR018480">
    <property type="entry name" value="PNAcMuramoyl-5peptid_Trfase_CS"/>
</dbReference>
<gene>
    <name evidence="12 15" type="primary">mraY</name>
    <name evidence="15" type="ORF">PlAlph_0440</name>
</gene>
<feature type="transmembrane region" description="Helical" evidence="12">
    <location>
        <begin position="318"/>
        <end position="338"/>
    </location>
</feature>
<evidence type="ECO:0000256" key="12">
    <source>
        <dbReference type="HAMAP-Rule" id="MF_00038"/>
    </source>
</evidence>
<dbReference type="NCBIfam" id="TIGR00445">
    <property type="entry name" value="mraY"/>
    <property type="match status" value="1"/>
</dbReference>
<dbReference type="HAMAP" id="MF_00038">
    <property type="entry name" value="MraY"/>
    <property type="match status" value="1"/>
</dbReference>
<dbReference type="Pfam" id="PF10555">
    <property type="entry name" value="MraY_sig1"/>
    <property type="match status" value="1"/>
</dbReference>
<sequence length="342" mass="37353">MLYSFLNPLYANVLAFFTAFAIMLAGGKKFIEIMHAWQHEGQPIRECGPQSHLLSKKGTPTMGGLLILVSIFVSTLLYANLTLSTTWVCLGVLVVFGAAGFYDDYIKVKKHTPDAMTARVKLLIQFAAALGIALFAVDQYQSPLKYGLIIPYLNITINLWYFFIPFAMIVIAGASNAVNLSDGLDGLAAGLLIPPFVVLGIITLLIGFGLPNFLPYPSLSIICSAVIGACAGFLWFNCSPAKIFMGDTGSLSLGALLGTIAILSKQELLLAIIGIVFVIEALSVMIQVFWYKRTKKRVFLMAPIHHHFEQLGWKETTVVMRFWIVGWIAAILGLISVISPSL</sequence>
<accession>A0A6G8F1X4</accession>
<keyword evidence="10 12" id="KW-0131">Cell cycle</keyword>
<evidence type="ECO:0000256" key="4">
    <source>
        <dbReference type="ARBA" id="ARBA00022679"/>
    </source>
</evidence>
<feature type="transmembrane region" description="Helical" evidence="12">
    <location>
        <begin position="85"/>
        <end position="102"/>
    </location>
</feature>
<dbReference type="EMBL" id="MN990728">
    <property type="protein sequence ID" value="QIM10290.1"/>
    <property type="molecule type" value="Genomic_DNA"/>
</dbReference>
<proteinExistence type="inferred from homology"/>
<feature type="transmembrane region" description="Helical" evidence="12">
    <location>
        <begin position="122"/>
        <end position="140"/>
    </location>
</feature>
<dbReference type="PANTHER" id="PTHR22926">
    <property type="entry name" value="PHOSPHO-N-ACETYLMURAMOYL-PENTAPEPTIDE-TRANSFERASE"/>
    <property type="match status" value="1"/>
</dbReference>
<dbReference type="GO" id="GO:0051301">
    <property type="term" value="P:cell division"/>
    <property type="evidence" value="ECO:0007669"/>
    <property type="project" value="UniProtKB-KW"/>
</dbReference>
<feature type="binding site" evidence="14">
    <location>
        <position position="247"/>
    </location>
    <ligand>
        <name>Mg(2+)</name>
        <dbReference type="ChEBI" id="CHEBI:18420"/>
    </ligand>
</feature>
<dbReference type="AlphaFoldDB" id="A0A6G8F1X4"/>
<keyword evidence="12 14" id="KW-0479">Metal-binding</keyword>
<keyword evidence="4 12" id="KW-0808">Transferase</keyword>
<evidence type="ECO:0000256" key="10">
    <source>
        <dbReference type="ARBA" id="ARBA00023306"/>
    </source>
</evidence>
<evidence type="ECO:0000256" key="9">
    <source>
        <dbReference type="ARBA" id="ARBA00023136"/>
    </source>
</evidence>
<evidence type="ECO:0000313" key="15">
    <source>
        <dbReference type="EMBL" id="QIM10290.1"/>
    </source>
</evidence>
<evidence type="ECO:0000256" key="13">
    <source>
        <dbReference type="NCBIfam" id="TIGR00445"/>
    </source>
</evidence>
<feature type="transmembrane region" description="Helical" evidence="12">
    <location>
        <begin position="269"/>
        <end position="291"/>
    </location>
</feature>
<feature type="binding site" evidence="14">
    <location>
        <position position="179"/>
    </location>
    <ligand>
        <name>Mg(2+)</name>
        <dbReference type="ChEBI" id="CHEBI:18420"/>
    </ligand>
</feature>
<dbReference type="CDD" id="cd06852">
    <property type="entry name" value="GT_MraY"/>
    <property type="match status" value="1"/>
</dbReference>
<organism evidence="15">
    <name type="scientific">uncultured Alphaproteobacteria bacterium</name>
    <dbReference type="NCBI Taxonomy" id="91750"/>
    <lineage>
        <taxon>Bacteria</taxon>
        <taxon>Pseudomonadati</taxon>
        <taxon>Pseudomonadota</taxon>
        <taxon>Alphaproteobacteria</taxon>
        <taxon>environmental samples</taxon>
    </lineage>
</organism>
<keyword evidence="11 12" id="KW-0961">Cell wall biogenesis/degradation</keyword>
<feature type="transmembrane region" description="Helical" evidence="12">
    <location>
        <begin position="61"/>
        <end position="79"/>
    </location>
</feature>
<dbReference type="Pfam" id="PF00953">
    <property type="entry name" value="Glycos_transf_4"/>
    <property type="match status" value="1"/>
</dbReference>
<keyword evidence="12 14" id="KW-0460">Magnesium</keyword>
<comment type="catalytic activity">
    <reaction evidence="12">
        <text>UDP-N-acetyl-alpha-D-muramoyl-L-alanyl-gamma-D-glutamyl-meso-2,6-diaminopimeloyl-D-alanyl-D-alanine + di-trans,octa-cis-undecaprenyl phosphate = di-trans,octa-cis-undecaprenyl diphospho-N-acetyl-alpha-D-muramoyl-L-alanyl-D-glutamyl-meso-2,6-diaminopimeloyl-D-alanyl-D-alanine + UMP</text>
        <dbReference type="Rhea" id="RHEA:28386"/>
        <dbReference type="ChEBI" id="CHEBI:57865"/>
        <dbReference type="ChEBI" id="CHEBI:60392"/>
        <dbReference type="ChEBI" id="CHEBI:61386"/>
        <dbReference type="ChEBI" id="CHEBI:61387"/>
        <dbReference type="EC" id="2.7.8.13"/>
    </reaction>
</comment>
<dbReference type="PROSITE" id="PS01348">
    <property type="entry name" value="MRAY_2"/>
    <property type="match status" value="1"/>
</dbReference>
<keyword evidence="5 12" id="KW-0812">Transmembrane</keyword>
<evidence type="ECO:0000256" key="3">
    <source>
        <dbReference type="ARBA" id="ARBA00022618"/>
    </source>
</evidence>
<dbReference type="PROSITE" id="PS01347">
    <property type="entry name" value="MRAY_1"/>
    <property type="match status" value="1"/>
</dbReference>
<evidence type="ECO:0000256" key="5">
    <source>
        <dbReference type="ARBA" id="ARBA00022692"/>
    </source>
</evidence>
<feature type="transmembrane region" description="Helical" evidence="12">
    <location>
        <begin position="6"/>
        <end position="25"/>
    </location>
</feature>
<comment type="cofactor">
    <cofactor evidence="12 14">
        <name>Mg(2+)</name>
        <dbReference type="ChEBI" id="CHEBI:18420"/>
    </cofactor>
</comment>
<keyword evidence="9 12" id="KW-0472">Membrane</keyword>
<dbReference type="UniPathway" id="UPA00219"/>
<dbReference type="PANTHER" id="PTHR22926:SF5">
    <property type="entry name" value="PHOSPHO-N-ACETYLMURAMOYL-PENTAPEPTIDE-TRANSFERASE HOMOLOG"/>
    <property type="match status" value="1"/>
</dbReference>